<sequence>MLRLCSFWFSILRRLKRVEVTTAMQPDRRETSGSRVPWCTASRPSSLRSSPPLGTTFLRPQIILIAQTEEPADLGRGLGAEEFGEDVVREPGHACAVLLDETDDGIDDASADGIALAVADAAVAIAGVAVAEELDAVGQGATPLHGEVMLVVAACDVEDAAILFVAGDLLDGCDSIEYAAVQGELRDIGKGRQVGGFTFISRFSPAHHAGEAIVHRPRRRILYKRSRCHFGDVRFLCAVAGTP</sequence>
<dbReference type="Proteomes" id="UP000076532">
    <property type="component" value="Unassembled WGS sequence"/>
</dbReference>
<organism evidence="2 3">
    <name type="scientific">Athelia psychrophila</name>
    <dbReference type="NCBI Taxonomy" id="1759441"/>
    <lineage>
        <taxon>Eukaryota</taxon>
        <taxon>Fungi</taxon>
        <taxon>Dikarya</taxon>
        <taxon>Basidiomycota</taxon>
        <taxon>Agaricomycotina</taxon>
        <taxon>Agaricomycetes</taxon>
        <taxon>Agaricomycetidae</taxon>
        <taxon>Atheliales</taxon>
        <taxon>Atheliaceae</taxon>
        <taxon>Athelia</taxon>
    </lineage>
</organism>
<proteinExistence type="predicted"/>
<evidence type="ECO:0000313" key="3">
    <source>
        <dbReference type="Proteomes" id="UP000076532"/>
    </source>
</evidence>
<evidence type="ECO:0000256" key="1">
    <source>
        <dbReference type="SAM" id="MobiDB-lite"/>
    </source>
</evidence>
<protein>
    <submittedName>
        <fullName evidence="2">Uncharacterized protein</fullName>
    </submittedName>
</protein>
<dbReference type="EMBL" id="KV417835">
    <property type="protein sequence ID" value="KZP05497.1"/>
    <property type="molecule type" value="Genomic_DNA"/>
</dbReference>
<feature type="region of interest" description="Disordered" evidence="1">
    <location>
        <begin position="23"/>
        <end position="50"/>
    </location>
</feature>
<evidence type="ECO:0000313" key="2">
    <source>
        <dbReference type="EMBL" id="KZP05497.1"/>
    </source>
</evidence>
<gene>
    <name evidence="2" type="ORF">FIBSPDRAFT_1004706</name>
</gene>
<keyword evidence="3" id="KW-1185">Reference proteome</keyword>
<name>A0A167VY95_9AGAM</name>
<reference evidence="2 3" key="1">
    <citation type="journal article" date="2016" name="Mol. Biol. Evol.">
        <title>Comparative Genomics of Early-Diverging Mushroom-Forming Fungi Provides Insights into the Origins of Lignocellulose Decay Capabilities.</title>
        <authorList>
            <person name="Nagy L.G."/>
            <person name="Riley R."/>
            <person name="Tritt A."/>
            <person name="Adam C."/>
            <person name="Daum C."/>
            <person name="Floudas D."/>
            <person name="Sun H."/>
            <person name="Yadav J.S."/>
            <person name="Pangilinan J."/>
            <person name="Larsson K.H."/>
            <person name="Matsuura K."/>
            <person name="Barry K."/>
            <person name="Labutti K."/>
            <person name="Kuo R."/>
            <person name="Ohm R.A."/>
            <person name="Bhattacharya S.S."/>
            <person name="Shirouzu T."/>
            <person name="Yoshinaga Y."/>
            <person name="Martin F.M."/>
            <person name="Grigoriev I.V."/>
            <person name="Hibbett D.S."/>
        </authorList>
    </citation>
    <scope>NUCLEOTIDE SEQUENCE [LARGE SCALE GENOMIC DNA]</scope>
    <source>
        <strain evidence="2 3">CBS 109695</strain>
    </source>
</reference>
<dbReference type="AlphaFoldDB" id="A0A167VY95"/>
<accession>A0A167VY95</accession>